<name>A0A6N8DSC3_RHOAC</name>
<gene>
    <name evidence="1" type="ORF">GJ654_15720</name>
</gene>
<dbReference type="RefSeq" id="WP_155447122.1">
    <property type="nucleotide sequence ID" value="NZ_JAOQNR010000016.1"/>
</dbReference>
<proteinExistence type="predicted"/>
<evidence type="ECO:0000313" key="1">
    <source>
        <dbReference type="EMBL" id="MTV32435.1"/>
    </source>
</evidence>
<comment type="caution">
    <text evidence="1">The sequence shown here is derived from an EMBL/GenBank/DDBJ whole genome shotgun (WGS) entry which is preliminary data.</text>
</comment>
<accession>A0A6N8DSC3</accession>
<dbReference type="EMBL" id="WNKS01000016">
    <property type="protein sequence ID" value="MTV32435.1"/>
    <property type="molecule type" value="Genomic_DNA"/>
</dbReference>
<dbReference type="AlphaFoldDB" id="A0A6N8DSC3"/>
<sequence length="81" mass="8395">MTQKHFSDHARGEKASPAASVIHSAAAGLEGVGAGLGAFYAALARLTLSGLEDISDRRAENRAAHLSRRAKAVRAAAAKEK</sequence>
<dbReference type="Proteomes" id="UP000439113">
    <property type="component" value="Unassembled WGS sequence"/>
</dbReference>
<organism evidence="1 2">
    <name type="scientific">Rhodoblastus acidophilus</name>
    <name type="common">Rhodopseudomonas acidophila</name>
    <dbReference type="NCBI Taxonomy" id="1074"/>
    <lineage>
        <taxon>Bacteria</taxon>
        <taxon>Pseudomonadati</taxon>
        <taxon>Pseudomonadota</taxon>
        <taxon>Alphaproteobacteria</taxon>
        <taxon>Hyphomicrobiales</taxon>
        <taxon>Rhodoblastaceae</taxon>
        <taxon>Rhodoblastus</taxon>
    </lineage>
</organism>
<evidence type="ECO:0000313" key="2">
    <source>
        <dbReference type="Proteomes" id="UP000439113"/>
    </source>
</evidence>
<reference evidence="1 2" key="1">
    <citation type="submission" date="2019-11" db="EMBL/GenBank/DDBJ databases">
        <title>Whole-genome sequence of a Rhodoblastus acidophilus DSM 142.</title>
        <authorList>
            <person name="Kyndt J.A."/>
            <person name="Meyer T.E."/>
        </authorList>
    </citation>
    <scope>NUCLEOTIDE SEQUENCE [LARGE SCALE GENOMIC DNA]</scope>
    <source>
        <strain evidence="1 2">DSM 142</strain>
    </source>
</reference>
<protein>
    <submittedName>
        <fullName evidence="1">Uncharacterized protein</fullName>
    </submittedName>
</protein>